<gene>
    <name evidence="1" type="primary">ORF60099</name>
</gene>
<name>A0A0B6ZGA4_9EUPU</name>
<proteinExistence type="predicted"/>
<dbReference type="EMBL" id="HACG01019900">
    <property type="protein sequence ID" value="CEK66765.1"/>
    <property type="molecule type" value="Transcribed_RNA"/>
</dbReference>
<reference evidence="1" key="1">
    <citation type="submission" date="2014-12" db="EMBL/GenBank/DDBJ databases">
        <title>Insight into the proteome of Arion vulgaris.</title>
        <authorList>
            <person name="Aradska J."/>
            <person name="Bulat T."/>
            <person name="Smidak R."/>
            <person name="Sarate P."/>
            <person name="Gangsoo J."/>
            <person name="Sialana F."/>
            <person name="Bilban M."/>
            <person name="Lubec G."/>
        </authorList>
    </citation>
    <scope>NUCLEOTIDE SEQUENCE</scope>
    <source>
        <tissue evidence="1">Skin</tissue>
    </source>
</reference>
<dbReference type="AlphaFoldDB" id="A0A0B6ZGA4"/>
<sequence length="69" mass="8158">MCNLSTRIMSMHTFILLKNTKYLCVCPVHYENIEHTYYLSSLKKNTKFLCVCTDHYKNYEHANFSSSAQ</sequence>
<organism evidence="1">
    <name type="scientific">Arion vulgaris</name>
    <dbReference type="NCBI Taxonomy" id="1028688"/>
    <lineage>
        <taxon>Eukaryota</taxon>
        <taxon>Metazoa</taxon>
        <taxon>Spiralia</taxon>
        <taxon>Lophotrochozoa</taxon>
        <taxon>Mollusca</taxon>
        <taxon>Gastropoda</taxon>
        <taxon>Heterobranchia</taxon>
        <taxon>Euthyneura</taxon>
        <taxon>Panpulmonata</taxon>
        <taxon>Eupulmonata</taxon>
        <taxon>Stylommatophora</taxon>
        <taxon>Helicina</taxon>
        <taxon>Arionoidea</taxon>
        <taxon>Arionidae</taxon>
        <taxon>Arion</taxon>
    </lineage>
</organism>
<accession>A0A0B6ZGA4</accession>
<evidence type="ECO:0000313" key="1">
    <source>
        <dbReference type="EMBL" id="CEK66765.1"/>
    </source>
</evidence>
<protein>
    <submittedName>
        <fullName evidence="1">Uncharacterized protein</fullName>
    </submittedName>
</protein>